<evidence type="ECO:0000313" key="5">
    <source>
        <dbReference type="Proteomes" id="UP000308199"/>
    </source>
</evidence>
<accession>A0A4S4L0A1</accession>
<reference evidence="4 5" key="1">
    <citation type="submission" date="2019-02" db="EMBL/GenBank/DDBJ databases">
        <title>Genome sequencing of the rare red list fungi Phellinidium pouzarii.</title>
        <authorList>
            <person name="Buettner E."/>
            <person name="Kellner H."/>
        </authorList>
    </citation>
    <scope>NUCLEOTIDE SEQUENCE [LARGE SCALE GENOMIC DNA]</scope>
    <source>
        <strain evidence="4 5">DSM 108285</strain>
    </source>
</reference>
<organism evidence="4 5">
    <name type="scientific">Phellinidium pouzarii</name>
    <dbReference type="NCBI Taxonomy" id="167371"/>
    <lineage>
        <taxon>Eukaryota</taxon>
        <taxon>Fungi</taxon>
        <taxon>Dikarya</taxon>
        <taxon>Basidiomycota</taxon>
        <taxon>Agaricomycotina</taxon>
        <taxon>Agaricomycetes</taxon>
        <taxon>Hymenochaetales</taxon>
        <taxon>Hymenochaetaceae</taxon>
        <taxon>Phellinidium</taxon>
    </lineage>
</organism>
<protein>
    <recommendedName>
        <fullName evidence="3">Thioesterase domain-containing protein</fullName>
    </recommendedName>
</protein>
<dbReference type="OrthoDB" id="2831072at2759"/>
<evidence type="ECO:0000259" key="3">
    <source>
        <dbReference type="Pfam" id="PF03061"/>
    </source>
</evidence>
<dbReference type="Gene3D" id="3.10.129.10">
    <property type="entry name" value="Hotdog Thioesterase"/>
    <property type="match status" value="1"/>
</dbReference>
<dbReference type="InterPro" id="IPR039298">
    <property type="entry name" value="ACOT13"/>
</dbReference>
<name>A0A4S4L0A1_9AGAM</name>
<dbReference type="Proteomes" id="UP000308199">
    <property type="component" value="Unassembled WGS sequence"/>
</dbReference>
<keyword evidence="5" id="KW-1185">Reference proteome</keyword>
<comment type="similarity">
    <text evidence="1">Belongs to the thioesterase PaaI family.</text>
</comment>
<dbReference type="EMBL" id="SGPK01000329">
    <property type="protein sequence ID" value="THH04595.1"/>
    <property type="molecule type" value="Genomic_DNA"/>
</dbReference>
<keyword evidence="2" id="KW-0378">Hydrolase</keyword>
<evidence type="ECO:0000313" key="4">
    <source>
        <dbReference type="EMBL" id="THH04595.1"/>
    </source>
</evidence>
<evidence type="ECO:0000256" key="1">
    <source>
        <dbReference type="ARBA" id="ARBA00008324"/>
    </source>
</evidence>
<dbReference type="AlphaFoldDB" id="A0A4S4L0A1"/>
<dbReference type="Pfam" id="PF03061">
    <property type="entry name" value="4HBT"/>
    <property type="match status" value="1"/>
</dbReference>
<dbReference type="PANTHER" id="PTHR21660">
    <property type="entry name" value="THIOESTERASE SUPERFAMILY MEMBER-RELATED"/>
    <property type="match status" value="1"/>
</dbReference>
<dbReference type="InterPro" id="IPR006683">
    <property type="entry name" value="Thioestr_dom"/>
</dbReference>
<dbReference type="CDD" id="cd03443">
    <property type="entry name" value="PaaI_thioesterase"/>
    <property type="match status" value="1"/>
</dbReference>
<dbReference type="SUPFAM" id="SSF54637">
    <property type="entry name" value="Thioesterase/thiol ester dehydrase-isomerase"/>
    <property type="match status" value="1"/>
</dbReference>
<dbReference type="GO" id="GO:0047617">
    <property type="term" value="F:fatty acyl-CoA hydrolase activity"/>
    <property type="evidence" value="ECO:0007669"/>
    <property type="project" value="InterPro"/>
</dbReference>
<comment type="caution">
    <text evidence="4">The sequence shown here is derived from an EMBL/GenBank/DDBJ whole genome shotgun (WGS) entry which is preliminary data.</text>
</comment>
<feature type="domain" description="Thioesterase" evidence="3">
    <location>
        <begin position="87"/>
        <end position="166"/>
    </location>
</feature>
<evidence type="ECO:0000256" key="2">
    <source>
        <dbReference type="ARBA" id="ARBA00022801"/>
    </source>
</evidence>
<gene>
    <name evidence="4" type="ORF">EW145_g5407</name>
</gene>
<sequence length="184" mass="20020">MPSSPPMYILDEERYKKITGNASDEIKQHLVYSLYTSMARGQGFADSIGGRLRVSEADIHKKPDEPTKLEARIVCEIDVTLDMLNGGGSLHGGCSAYLVDLCSTMPILALSLSFQKGSPAPVSQVINMVYHSPARIGDNLRIISTSISLGTRSMSARSEIWNATHHRLVASGVHIKMDPSPPKL</sequence>
<dbReference type="InterPro" id="IPR029069">
    <property type="entry name" value="HotDog_dom_sf"/>
</dbReference>
<proteinExistence type="inferred from homology"/>
<dbReference type="PANTHER" id="PTHR21660:SF1">
    <property type="entry name" value="ACYL-COENZYME A THIOESTERASE 13"/>
    <property type="match status" value="1"/>
</dbReference>